<dbReference type="EMBL" id="AWGH01000005">
    <property type="protein sequence ID" value="ODO03530.1"/>
    <property type="molecule type" value="Genomic_DNA"/>
</dbReference>
<proteinExistence type="inferred from homology"/>
<evidence type="ECO:0000313" key="9">
    <source>
        <dbReference type="Proteomes" id="UP000094819"/>
    </source>
</evidence>
<dbReference type="GO" id="GO:0005666">
    <property type="term" value="C:RNA polymerase III complex"/>
    <property type="evidence" value="ECO:0007669"/>
    <property type="project" value="InterPro"/>
</dbReference>
<dbReference type="Proteomes" id="UP000094819">
    <property type="component" value="Unassembled WGS sequence"/>
</dbReference>
<dbReference type="GeneID" id="30191591"/>
<dbReference type="InterPro" id="IPR010997">
    <property type="entry name" value="HRDC-like_sf"/>
</dbReference>
<organism evidence="8 9">
    <name type="scientific">Cryptococcus wingfieldii CBS 7118</name>
    <dbReference type="NCBI Taxonomy" id="1295528"/>
    <lineage>
        <taxon>Eukaryota</taxon>
        <taxon>Fungi</taxon>
        <taxon>Dikarya</taxon>
        <taxon>Basidiomycota</taxon>
        <taxon>Agaricomycotina</taxon>
        <taxon>Tremellomycetes</taxon>
        <taxon>Tremellales</taxon>
        <taxon>Cryptococcaceae</taxon>
        <taxon>Cryptococcus</taxon>
    </lineage>
</organism>
<dbReference type="InterPro" id="IPR038324">
    <property type="entry name" value="Rpb4/RPC9_sf"/>
</dbReference>
<evidence type="ECO:0000256" key="3">
    <source>
        <dbReference type="ARBA" id="ARBA00016672"/>
    </source>
</evidence>
<name>A0A1E3JRN8_9TREE</name>
<dbReference type="InterPro" id="IPR005574">
    <property type="entry name" value="Rpb4/RPC9"/>
</dbReference>
<dbReference type="RefSeq" id="XP_019033581.1">
    <property type="nucleotide sequence ID" value="XM_019174529.1"/>
</dbReference>
<keyword evidence="6" id="KW-0539">Nucleus</keyword>
<evidence type="ECO:0000313" key="8">
    <source>
        <dbReference type="EMBL" id="ODO03530.1"/>
    </source>
</evidence>
<evidence type="ECO:0000256" key="1">
    <source>
        <dbReference type="ARBA" id="ARBA00004123"/>
    </source>
</evidence>
<keyword evidence="4" id="KW-0240">DNA-directed RNA polymerase</keyword>
<comment type="similarity">
    <text evidence="2">Belongs to the eukaryotic RPC9 RNA polymerase subunit family.</text>
</comment>
<evidence type="ECO:0000259" key="7">
    <source>
        <dbReference type="SMART" id="SM00657"/>
    </source>
</evidence>
<sequence length="240" mass="26794">MKISSTLPQHLSYREVLDHFISLKQETDVLGEAIALKKARNKAQMKERFPLERDDPEKRDDPALLEEIAEEEEEQLQIAARRGASDELVWITDEVIGYLCSDLVPTSLQTLEGISQLADELQDHQLTKAEVLQMCNLAPSEPVTLYSIIEEADTRFYPDPAAKLDEIGNQIYATLLPTPPEELLPYMPALAEEQAGEGFEPGYVEGDADADMEMAMMAEEYVTETGREGGVDDDADEAMD</sequence>
<dbReference type="PANTHER" id="PTHR15561">
    <property type="entry name" value="CALCITONIN GENE-RELATED PEPTIDE-RECEPTOR COMPONENT PROTEIN"/>
    <property type="match status" value="1"/>
</dbReference>
<dbReference type="PANTHER" id="PTHR15561:SF0">
    <property type="entry name" value="DNA-DIRECTED RNA POLYMERASE III SUBUNIT RPC9"/>
    <property type="match status" value="1"/>
</dbReference>
<dbReference type="AlphaFoldDB" id="A0A1E3JRN8"/>
<gene>
    <name evidence="8" type="ORF">L198_02378</name>
</gene>
<evidence type="ECO:0000256" key="5">
    <source>
        <dbReference type="ARBA" id="ARBA00023163"/>
    </source>
</evidence>
<comment type="caution">
    <text evidence="8">The sequence shown here is derived from an EMBL/GenBank/DDBJ whole genome shotgun (WGS) entry which is preliminary data.</text>
</comment>
<dbReference type="Gene3D" id="1.20.1250.40">
    <property type="match status" value="1"/>
</dbReference>
<dbReference type="GO" id="GO:0006384">
    <property type="term" value="P:transcription initiation at RNA polymerase III promoter"/>
    <property type="evidence" value="ECO:0007669"/>
    <property type="project" value="InterPro"/>
</dbReference>
<keyword evidence="5" id="KW-0804">Transcription</keyword>
<dbReference type="Pfam" id="PF03874">
    <property type="entry name" value="RNA_pol_Rpb4"/>
    <property type="match status" value="1"/>
</dbReference>
<evidence type="ECO:0000256" key="4">
    <source>
        <dbReference type="ARBA" id="ARBA00022478"/>
    </source>
</evidence>
<comment type="subcellular location">
    <subcellularLocation>
        <location evidence="1">Nucleus</location>
    </subcellularLocation>
</comment>
<evidence type="ECO:0000256" key="2">
    <source>
        <dbReference type="ARBA" id="ARBA00006898"/>
    </source>
</evidence>
<dbReference type="InterPro" id="IPR006590">
    <property type="entry name" value="RNA_pol_Rpb4/RPC9_core"/>
</dbReference>
<dbReference type="SUPFAM" id="SSF47819">
    <property type="entry name" value="HRDC-like"/>
    <property type="match status" value="1"/>
</dbReference>
<dbReference type="InterPro" id="IPR038846">
    <property type="entry name" value="RPC9"/>
</dbReference>
<keyword evidence="9" id="KW-1185">Reference proteome</keyword>
<dbReference type="SMART" id="SM00657">
    <property type="entry name" value="RPOL4c"/>
    <property type="match status" value="1"/>
</dbReference>
<reference evidence="8 9" key="1">
    <citation type="submission" date="2016-06" db="EMBL/GenBank/DDBJ databases">
        <title>Evolution of pathogenesis and genome organization in the Tremellales.</title>
        <authorList>
            <person name="Cuomo C."/>
            <person name="Litvintseva A."/>
            <person name="Heitman J."/>
            <person name="Chen Y."/>
            <person name="Sun S."/>
            <person name="Springer D."/>
            <person name="Dromer F."/>
            <person name="Young S."/>
            <person name="Zeng Q."/>
            <person name="Chapman S."/>
            <person name="Gujja S."/>
            <person name="Saif S."/>
            <person name="Birren B."/>
        </authorList>
    </citation>
    <scope>NUCLEOTIDE SEQUENCE [LARGE SCALE GENOMIC DNA]</scope>
    <source>
        <strain evidence="8 9">CBS 7118</strain>
    </source>
</reference>
<accession>A0A1E3JRN8</accession>
<dbReference type="GO" id="GO:0000166">
    <property type="term" value="F:nucleotide binding"/>
    <property type="evidence" value="ECO:0007669"/>
    <property type="project" value="InterPro"/>
</dbReference>
<dbReference type="OrthoDB" id="1746530at2759"/>
<evidence type="ECO:0000256" key="6">
    <source>
        <dbReference type="ARBA" id="ARBA00023242"/>
    </source>
</evidence>
<feature type="domain" description="RNA polymerase Rpb4/RPC9 core" evidence="7">
    <location>
        <begin position="56"/>
        <end position="182"/>
    </location>
</feature>
<protein>
    <recommendedName>
        <fullName evidence="3">DNA-directed RNA polymerase III subunit RPC9</fullName>
    </recommendedName>
</protein>